<evidence type="ECO:0000256" key="4">
    <source>
        <dbReference type="ARBA" id="ARBA00022617"/>
    </source>
</evidence>
<dbReference type="PRINTS" id="PR00385">
    <property type="entry name" value="P450"/>
</dbReference>
<sequence length="1016" mass="113743">MVSFQTLVVSCAILALTVIVSRFRKRRTLPYPPSLPGLPLLGNYLSLPTQRPWVTYAQWSKALQSDLISINVFGQVMVVINSQRIAKELLDNRSAKYSDRPQLVMIGLTGFDFHIGLMPYSDKWRAKRRLLHETLHGTAALAYRPLQEMKTHELLRKLHHNPRSFIYHIRSLAASVAMTVSYGDLGDERHNERSLRAAQGATEMISEVLIPGAFAVDALPFLRHLPGWLPGMGFKALAQTCAKRIVEMKDVPWAIVKQNFGAHVASPSMASKMLERIEETSAGPDAEEVAKDACAVTYIAGADTSVSAMTTAVLALLLHPDIQHRAQKEIDNVVGRHRLPTYEDRGRLPYVEAIYREVLRWNPVFPLSVAHAAFEDDVYSGYFIPKGTPVLANVWAMAHDPVEYPEPESFKPERFLTPEGKLIADDMQIMFGFGRRICSGQHLADATVWMMIASTLALFRLLPTKDEDGNEITAKVEYTDGLVRPLPQCQDSETRRWFLDSSPILDESCRTWELAGDEVNGEGRWGFSLPEATMVSSDILALSAAILVVTCALFRARSRRSLPYPPGPPSLPFLGNYLSLPTRQPWITYANWSKSLRSDVISVQAFGQLTVVINSKKAAQELLVRRSAKYSSRPFPKMSELMGWGFSAGLMPYSDRWRTQRRLLHESFHSTMALDYRPLQRTRILELLPKLYHDPNNFADNMSSMAASIAIEVLYGDIGDEHQKDRFRLAAKKSVSMLSDSMFPGAVVVNTLPFLRHLPGWLPGMGFKAFAEQCMKYTTYMQDAPWALAKQNLVENAIIPSMAAKLMDNLQETSAGYGAEQDAKEACAAAYAAGADTVNRESLPYVEAIYREVLRWNPVAPLSILRAAFEDDVYEGCFIPKGTSVISNTWQPRAMMHDPAEYPDPESFKPERFMTADGKVNGDDMRIAYGSGRRPSVCSGEHYADATVWMMLVSTLAIFRVVPAKDMNGNDIVAKVEFTDGMISHPLPFECAFEPRDEEARLLLAQLQDPEAMEQL</sequence>
<reference evidence="10 11" key="1">
    <citation type="submission" date="2019-02" db="EMBL/GenBank/DDBJ databases">
        <title>Genome sequencing of the rare red list fungi Dentipellis fragilis.</title>
        <authorList>
            <person name="Buettner E."/>
            <person name="Kellner H."/>
        </authorList>
    </citation>
    <scope>NUCLEOTIDE SEQUENCE [LARGE SCALE GENOMIC DNA]</scope>
    <source>
        <strain evidence="10 11">DSM 105465</strain>
    </source>
</reference>
<keyword evidence="6" id="KW-0560">Oxidoreductase</keyword>
<dbReference type="PANTHER" id="PTHR46300">
    <property type="entry name" value="P450, PUTATIVE (EUROFUNG)-RELATED-RELATED"/>
    <property type="match status" value="1"/>
</dbReference>
<evidence type="ECO:0000256" key="2">
    <source>
        <dbReference type="ARBA" id="ARBA00005179"/>
    </source>
</evidence>
<dbReference type="GO" id="GO:0016705">
    <property type="term" value="F:oxidoreductase activity, acting on paired donors, with incorporation or reduction of molecular oxygen"/>
    <property type="evidence" value="ECO:0007669"/>
    <property type="project" value="InterPro"/>
</dbReference>
<dbReference type="PRINTS" id="PR00463">
    <property type="entry name" value="EP450I"/>
</dbReference>
<proteinExistence type="inferred from homology"/>
<dbReference type="AlphaFoldDB" id="A0A4Y9Z6Z0"/>
<comment type="pathway">
    <text evidence="2">Secondary metabolite biosynthesis.</text>
</comment>
<gene>
    <name evidence="10" type="ORF">EVG20_g2501</name>
</gene>
<keyword evidence="4 9" id="KW-0349">Heme</keyword>
<dbReference type="OrthoDB" id="1844152at2759"/>
<dbReference type="Gene3D" id="1.10.630.10">
    <property type="entry name" value="Cytochrome P450"/>
    <property type="match status" value="3"/>
</dbReference>
<evidence type="ECO:0000256" key="9">
    <source>
        <dbReference type="PIRSR" id="PIRSR602401-1"/>
    </source>
</evidence>
<dbReference type="CDD" id="cd11065">
    <property type="entry name" value="CYP64-like"/>
    <property type="match status" value="1"/>
</dbReference>
<dbReference type="InterPro" id="IPR050364">
    <property type="entry name" value="Cytochrome_P450_fung"/>
</dbReference>
<dbReference type="EMBL" id="SEOQ01000098">
    <property type="protein sequence ID" value="TFY70515.1"/>
    <property type="molecule type" value="Genomic_DNA"/>
</dbReference>
<evidence type="ECO:0000313" key="10">
    <source>
        <dbReference type="EMBL" id="TFY70515.1"/>
    </source>
</evidence>
<organism evidence="10 11">
    <name type="scientific">Dentipellis fragilis</name>
    <dbReference type="NCBI Taxonomy" id="205917"/>
    <lineage>
        <taxon>Eukaryota</taxon>
        <taxon>Fungi</taxon>
        <taxon>Dikarya</taxon>
        <taxon>Basidiomycota</taxon>
        <taxon>Agaricomycotina</taxon>
        <taxon>Agaricomycetes</taxon>
        <taxon>Russulales</taxon>
        <taxon>Hericiaceae</taxon>
        <taxon>Dentipellis</taxon>
    </lineage>
</organism>
<evidence type="ECO:0000256" key="1">
    <source>
        <dbReference type="ARBA" id="ARBA00001971"/>
    </source>
</evidence>
<dbReference type="InterPro" id="IPR002401">
    <property type="entry name" value="Cyt_P450_E_grp-I"/>
</dbReference>
<dbReference type="InterPro" id="IPR001128">
    <property type="entry name" value="Cyt_P450"/>
</dbReference>
<dbReference type="GO" id="GO:0020037">
    <property type="term" value="F:heme binding"/>
    <property type="evidence" value="ECO:0007669"/>
    <property type="project" value="InterPro"/>
</dbReference>
<protein>
    <recommendedName>
        <fullName evidence="12">Cytochrome P450</fullName>
    </recommendedName>
</protein>
<keyword evidence="7 9" id="KW-0408">Iron</keyword>
<keyword evidence="11" id="KW-1185">Reference proteome</keyword>
<dbReference type="Proteomes" id="UP000298327">
    <property type="component" value="Unassembled WGS sequence"/>
</dbReference>
<accession>A0A4Y9Z6Z0</accession>
<comment type="similarity">
    <text evidence="3">Belongs to the cytochrome P450 family.</text>
</comment>
<comment type="caution">
    <text evidence="10">The sequence shown here is derived from an EMBL/GenBank/DDBJ whole genome shotgun (WGS) entry which is preliminary data.</text>
</comment>
<evidence type="ECO:0000256" key="7">
    <source>
        <dbReference type="ARBA" id="ARBA00023004"/>
    </source>
</evidence>
<dbReference type="SUPFAM" id="SSF48264">
    <property type="entry name" value="Cytochrome P450"/>
    <property type="match status" value="2"/>
</dbReference>
<dbReference type="InterPro" id="IPR036396">
    <property type="entry name" value="Cyt_P450_sf"/>
</dbReference>
<evidence type="ECO:0008006" key="12">
    <source>
        <dbReference type="Google" id="ProtNLM"/>
    </source>
</evidence>
<dbReference type="STRING" id="205917.A0A4Y9Z6Z0"/>
<keyword evidence="5 9" id="KW-0479">Metal-binding</keyword>
<dbReference type="Pfam" id="PF00067">
    <property type="entry name" value="p450"/>
    <property type="match status" value="3"/>
</dbReference>
<evidence type="ECO:0000256" key="8">
    <source>
        <dbReference type="ARBA" id="ARBA00023033"/>
    </source>
</evidence>
<dbReference type="GO" id="GO:0004497">
    <property type="term" value="F:monooxygenase activity"/>
    <property type="evidence" value="ECO:0007669"/>
    <property type="project" value="UniProtKB-KW"/>
</dbReference>
<dbReference type="PANTHER" id="PTHR46300:SF7">
    <property type="entry name" value="P450, PUTATIVE (EUROFUNG)-RELATED"/>
    <property type="match status" value="1"/>
</dbReference>
<evidence type="ECO:0000313" key="11">
    <source>
        <dbReference type="Proteomes" id="UP000298327"/>
    </source>
</evidence>
<evidence type="ECO:0000256" key="6">
    <source>
        <dbReference type="ARBA" id="ARBA00023002"/>
    </source>
</evidence>
<dbReference type="GO" id="GO:0005506">
    <property type="term" value="F:iron ion binding"/>
    <property type="evidence" value="ECO:0007669"/>
    <property type="project" value="InterPro"/>
</dbReference>
<feature type="binding site" description="axial binding residue" evidence="9">
    <location>
        <position position="438"/>
    </location>
    <ligand>
        <name>heme</name>
        <dbReference type="ChEBI" id="CHEBI:30413"/>
    </ligand>
    <ligandPart>
        <name>Fe</name>
        <dbReference type="ChEBI" id="CHEBI:18248"/>
    </ligandPart>
</feature>
<name>A0A4Y9Z6Z0_9AGAM</name>
<comment type="cofactor">
    <cofactor evidence="1 9">
        <name>heme</name>
        <dbReference type="ChEBI" id="CHEBI:30413"/>
    </cofactor>
</comment>
<evidence type="ECO:0000256" key="3">
    <source>
        <dbReference type="ARBA" id="ARBA00010617"/>
    </source>
</evidence>
<evidence type="ECO:0000256" key="5">
    <source>
        <dbReference type="ARBA" id="ARBA00022723"/>
    </source>
</evidence>
<keyword evidence="8" id="KW-0503">Monooxygenase</keyword>